<name>A0A371R7J2_9PROT</name>
<organism evidence="1 2">
    <name type="scientific">Parvularcula marina</name>
    <dbReference type="NCBI Taxonomy" id="2292771"/>
    <lineage>
        <taxon>Bacteria</taxon>
        <taxon>Pseudomonadati</taxon>
        <taxon>Pseudomonadota</taxon>
        <taxon>Alphaproteobacteria</taxon>
        <taxon>Parvularculales</taxon>
        <taxon>Parvularculaceae</taxon>
        <taxon>Parvularcula</taxon>
    </lineage>
</organism>
<dbReference type="AlphaFoldDB" id="A0A371R7J2"/>
<proteinExistence type="predicted"/>
<dbReference type="InterPro" id="IPR016545">
    <property type="entry name" value="UCP009120_prtse"/>
</dbReference>
<sequence length="245" mass="26457">MTYCVALKLKAGLVLLSDTRTNAGVDNIARFGKMFTWTVPGDRAMAIMTAGNLAVTQAVIAQIQEAIDDPNHQGDTLLNVPTMSRAAALLGGLMQGQQNQWGPGLTGMNESSAATMILAGQRAGAEPRLFMIYSAGNYIEATEDTPFFQLGEFKYGKPIIDRVITSDSSIEDGVTACLVSMDSTLRSNLSVGMPLDVAVIPNGALEFSVRRRIEADDKNFHAFSDAWSAALREAFTKMREAPKWS</sequence>
<protein>
    <submittedName>
        <fullName evidence="1">Peptidase</fullName>
    </submittedName>
</protein>
<reference evidence="1 2" key="1">
    <citation type="submission" date="2018-08" db="EMBL/GenBank/DDBJ databases">
        <title>Parvularcula sp. SM1705, isolated from surface water of the South Sea China.</title>
        <authorList>
            <person name="Sun L."/>
        </authorList>
    </citation>
    <scope>NUCLEOTIDE SEQUENCE [LARGE SCALE GENOMIC DNA]</scope>
    <source>
        <strain evidence="1 2">SM1705</strain>
    </source>
</reference>
<evidence type="ECO:0000313" key="2">
    <source>
        <dbReference type="Proteomes" id="UP000264589"/>
    </source>
</evidence>
<dbReference type="InterPro" id="IPR001353">
    <property type="entry name" value="Proteasome_sua/b"/>
</dbReference>
<dbReference type="PIRSF" id="PIRSF009120">
    <property type="entry name" value="UCP009120_prtse"/>
    <property type="match status" value="1"/>
</dbReference>
<dbReference type="Proteomes" id="UP000264589">
    <property type="component" value="Unassembled WGS sequence"/>
</dbReference>
<keyword evidence="2" id="KW-1185">Reference proteome</keyword>
<dbReference type="Gene3D" id="3.60.20.10">
    <property type="entry name" value="Glutamine Phosphoribosylpyrophosphate, subunit 1, domain 1"/>
    <property type="match status" value="1"/>
</dbReference>
<dbReference type="EMBL" id="QUQO01000002">
    <property type="protein sequence ID" value="RFB01424.1"/>
    <property type="molecule type" value="Genomic_DNA"/>
</dbReference>
<dbReference type="InParanoid" id="A0A371R7J2"/>
<comment type="caution">
    <text evidence="1">The sequence shown here is derived from an EMBL/GenBank/DDBJ whole genome shotgun (WGS) entry which is preliminary data.</text>
</comment>
<accession>A0A371R7J2</accession>
<dbReference type="SUPFAM" id="SSF56235">
    <property type="entry name" value="N-terminal nucleophile aminohydrolases (Ntn hydrolases)"/>
    <property type="match status" value="1"/>
</dbReference>
<dbReference type="GO" id="GO:0005839">
    <property type="term" value="C:proteasome core complex"/>
    <property type="evidence" value="ECO:0007669"/>
    <property type="project" value="InterPro"/>
</dbReference>
<dbReference type="OrthoDB" id="9786336at2"/>
<gene>
    <name evidence="1" type="ORF">DX908_14120</name>
</gene>
<dbReference type="Pfam" id="PF00227">
    <property type="entry name" value="Proteasome"/>
    <property type="match status" value="1"/>
</dbReference>
<evidence type="ECO:0000313" key="1">
    <source>
        <dbReference type="EMBL" id="RFB01424.1"/>
    </source>
</evidence>
<dbReference type="GO" id="GO:0051603">
    <property type="term" value="P:proteolysis involved in protein catabolic process"/>
    <property type="evidence" value="ECO:0007669"/>
    <property type="project" value="InterPro"/>
</dbReference>
<dbReference type="RefSeq" id="WP_116393140.1">
    <property type="nucleotide sequence ID" value="NZ_CAXQPM010000012.1"/>
</dbReference>
<dbReference type="InterPro" id="IPR029055">
    <property type="entry name" value="Ntn_hydrolases_N"/>
</dbReference>